<dbReference type="Proteomes" id="UP001596310">
    <property type="component" value="Unassembled WGS sequence"/>
</dbReference>
<name>A0ABW1UJS7_9LACO</name>
<organism evidence="2 3">
    <name type="scientific">Lapidilactobacillus achengensis</name>
    <dbReference type="NCBI Taxonomy" id="2486000"/>
    <lineage>
        <taxon>Bacteria</taxon>
        <taxon>Bacillati</taxon>
        <taxon>Bacillota</taxon>
        <taxon>Bacilli</taxon>
        <taxon>Lactobacillales</taxon>
        <taxon>Lactobacillaceae</taxon>
        <taxon>Lapidilactobacillus</taxon>
    </lineage>
</organism>
<comment type="caution">
    <text evidence="2">The sequence shown here is derived from an EMBL/GenBank/DDBJ whole genome shotgun (WGS) entry which is preliminary data.</text>
</comment>
<feature type="transmembrane region" description="Helical" evidence="1">
    <location>
        <begin position="124"/>
        <end position="144"/>
    </location>
</feature>
<feature type="transmembrane region" description="Helical" evidence="1">
    <location>
        <begin position="81"/>
        <end position="103"/>
    </location>
</feature>
<protein>
    <submittedName>
        <fullName evidence="2">DUF975 family protein</fullName>
    </submittedName>
</protein>
<accession>A0ABW1UJS7</accession>
<keyword evidence="1" id="KW-1133">Transmembrane helix</keyword>
<reference evidence="3" key="1">
    <citation type="journal article" date="2019" name="Int. J. Syst. Evol. Microbiol.">
        <title>The Global Catalogue of Microorganisms (GCM) 10K type strain sequencing project: providing services to taxonomists for standard genome sequencing and annotation.</title>
        <authorList>
            <consortium name="The Broad Institute Genomics Platform"/>
            <consortium name="The Broad Institute Genome Sequencing Center for Infectious Disease"/>
            <person name="Wu L."/>
            <person name="Ma J."/>
        </authorList>
    </citation>
    <scope>NUCLEOTIDE SEQUENCE [LARGE SCALE GENOMIC DNA]</scope>
    <source>
        <strain evidence="3">CCM 8897</strain>
    </source>
</reference>
<evidence type="ECO:0000313" key="2">
    <source>
        <dbReference type="EMBL" id="MFC6314184.1"/>
    </source>
</evidence>
<proteinExistence type="predicted"/>
<dbReference type="Pfam" id="PF06161">
    <property type="entry name" value="DUF975"/>
    <property type="match status" value="1"/>
</dbReference>
<feature type="transmembrane region" description="Helical" evidence="1">
    <location>
        <begin position="150"/>
        <end position="170"/>
    </location>
</feature>
<gene>
    <name evidence="2" type="ORF">ACFQHW_01185</name>
</gene>
<keyword evidence="1" id="KW-0472">Membrane</keyword>
<keyword evidence="3" id="KW-1185">Reference proteome</keyword>
<evidence type="ECO:0000313" key="3">
    <source>
        <dbReference type="Proteomes" id="UP001596310"/>
    </source>
</evidence>
<dbReference type="EMBL" id="JBHSSM010000005">
    <property type="protein sequence ID" value="MFC6314184.1"/>
    <property type="molecule type" value="Genomic_DNA"/>
</dbReference>
<evidence type="ECO:0000256" key="1">
    <source>
        <dbReference type="SAM" id="Phobius"/>
    </source>
</evidence>
<feature type="transmembrane region" description="Helical" evidence="1">
    <location>
        <begin position="25"/>
        <end position="55"/>
    </location>
</feature>
<dbReference type="RefSeq" id="WP_125596563.1">
    <property type="nucleotide sequence ID" value="NZ_JBHSSM010000005.1"/>
</dbReference>
<sequence length="256" mass="28426">MQTTVTRGEIKQRAKARMKGHFREAFALNSLPIILGIVALVIAIIVTALAIAATINNPQLADPSDLDAQTSVAEMMTSNQASYGAGLISSILGALLSAGISVSSLRWLRQDADTRLERPFAQQFVGFSEFFVPFIVLFMLTSIIIDLGLIAFVIPGIILQLAYAPIYLLYADDGPRKGFFEMIGHSWRFMRGHKLDWFIFELSFIPWYIGVGLTAGLLGIYFMPYHNLAVAAFYDAIRQTEQVKDEHIDSDTDSRL</sequence>
<dbReference type="PANTHER" id="PTHR40076">
    <property type="entry name" value="MEMBRANE PROTEIN-RELATED"/>
    <property type="match status" value="1"/>
</dbReference>
<dbReference type="PANTHER" id="PTHR40076:SF1">
    <property type="entry name" value="MEMBRANE PROTEIN"/>
    <property type="match status" value="1"/>
</dbReference>
<keyword evidence="1" id="KW-0812">Transmembrane</keyword>
<dbReference type="InterPro" id="IPR010380">
    <property type="entry name" value="DUF975"/>
</dbReference>
<feature type="transmembrane region" description="Helical" evidence="1">
    <location>
        <begin position="197"/>
        <end position="223"/>
    </location>
</feature>